<feature type="domain" description="Small ribosomal subunit protein eS4 C-terminal" evidence="3">
    <location>
        <begin position="51"/>
        <end position="80"/>
    </location>
</feature>
<sequence>MHMACHLTLFAASPAIEFAANPSPKKKRGCVGVIKKGEKHKGSFETTHIQDAVGNVFETHQSNVFTIVDGTEPWVSLPKDSASSCPSLKRQGGDGKLKRLL</sequence>
<evidence type="ECO:0000259" key="3">
    <source>
        <dbReference type="Pfam" id="PF16121"/>
    </source>
</evidence>
<dbReference type="CDD" id="cd06087">
    <property type="entry name" value="KOW_RPS4"/>
    <property type="match status" value="1"/>
</dbReference>
<reference evidence="4 5" key="1">
    <citation type="journal article" date="2018" name="Sci. Data">
        <title>The draft genome sequence of cork oak.</title>
        <authorList>
            <person name="Ramos A.M."/>
            <person name="Usie A."/>
            <person name="Barbosa P."/>
            <person name="Barros P.M."/>
            <person name="Capote T."/>
            <person name="Chaves I."/>
            <person name="Simoes F."/>
            <person name="Abreu I."/>
            <person name="Carrasquinho I."/>
            <person name="Faro C."/>
            <person name="Guimaraes J.B."/>
            <person name="Mendonca D."/>
            <person name="Nobrega F."/>
            <person name="Rodrigues L."/>
            <person name="Saibo N.J.M."/>
            <person name="Varela M.C."/>
            <person name="Egas C."/>
            <person name="Matos J."/>
            <person name="Miguel C.M."/>
            <person name="Oliveira M.M."/>
            <person name="Ricardo C.P."/>
            <person name="Goncalves S."/>
        </authorList>
    </citation>
    <scope>NUCLEOTIDE SEQUENCE [LARGE SCALE GENOMIC DNA]</scope>
    <source>
        <strain evidence="5">cv. HL8</strain>
    </source>
</reference>
<feature type="non-terminal residue" evidence="4">
    <location>
        <position position="101"/>
    </location>
</feature>
<feature type="chain" id="PRO_5043698910" evidence="2">
    <location>
        <begin position="20"/>
        <end position="101"/>
    </location>
</feature>
<accession>A0AAW0IPB6</accession>
<dbReference type="EMBL" id="PKMF04000961">
    <property type="protein sequence ID" value="KAK7816077.1"/>
    <property type="molecule type" value="Genomic_DNA"/>
</dbReference>
<dbReference type="Proteomes" id="UP000237347">
    <property type="component" value="Unassembled WGS sequence"/>
</dbReference>
<evidence type="ECO:0000313" key="4">
    <source>
        <dbReference type="EMBL" id="KAK7816077.1"/>
    </source>
</evidence>
<keyword evidence="5" id="KW-1185">Reference proteome</keyword>
<feature type="compositionally biased region" description="Basic and acidic residues" evidence="1">
    <location>
        <begin position="91"/>
        <end position="101"/>
    </location>
</feature>
<dbReference type="PANTHER" id="PTHR11581:SF0">
    <property type="entry name" value="SMALL RIBOSOMAL SUBUNIT PROTEIN ES4"/>
    <property type="match status" value="1"/>
</dbReference>
<organism evidence="4 5">
    <name type="scientific">Quercus suber</name>
    <name type="common">Cork oak</name>
    <dbReference type="NCBI Taxonomy" id="58331"/>
    <lineage>
        <taxon>Eukaryota</taxon>
        <taxon>Viridiplantae</taxon>
        <taxon>Streptophyta</taxon>
        <taxon>Embryophyta</taxon>
        <taxon>Tracheophyta</taxon>
        <taxon>Spermatophyta</taxon>
        <taxon>Magnoliopsida</taxon>
        <taxon>eudicotyledons</taxon>
        <taxon>Gunneridae</taxon>
        <taxon>Pentapetalae</taxon>
        <taxon>rosids</taxon>
        <taxon>fabids</taxon>
        <taxon>Fagales</taxon>
        <taxon>Fagaceae</taxon>
        <taxon>Quercus</taxon>
    </lineage>
</organism>
<proteinExistence type="predicted"/>
<dbReference type="Pfam" id="PF16121">
    <property type="entry name" value="40S_S4_C"/>
    <property type="match status" value="1"/>
</dbReference>
<feature type="region of interest" description="Disordered" evidence="1">
    <location>
        <begin position="78"/>
        <end position="101"/>
    </location>
</feature>
<keyword evidence="4" id="KW-0687">Ribonucleoprotein</keyword>
<dbReference type="GO" id="GO:0003735">
    <property type="term" value="F:structural constituent of ribosome"/>
    <property type="evidence" value="ECO:0007669"/>
    <property type="project" value="InterPro"/>
</dbReference>
<name>A0AAW0IPB6_QUESU</name>
<evidence type="ECO:0000256" key="2">
    <source>
        <dbReference type="SAM" id="SignalP"/>
    </source>
</evidence>
<evidence type="ECO:0000313" key="5">
    <source>
        <dbReference type="Proteomes" id="UP000237347"/>
    </source>
</evidence>
<gene>
    <name evidence="4" type="primary">RPS4_6</name>
    <name evidence="4" type="ORF">CFP56_000782</name>
</gene>
<dbReference type="AlphaFoldDB" id="A0AAW0IPB6"/>
<dbReference type="GO" id="GO:0006412">
    <property type="term" value="P:translation"/>
    <property type="evidence" value="ECO:0007669"/>
    <property type="project" value="InterPro"/>
</dbReference>
<dbReference type="GO" id="GO:0003723">
    <property type="term" value="F:RNA binding"/>
    <property type="evidence" value="ECO:0007669"/>
    <property type="project" value="TreeGrafter"/>
</dbReference>
<dbReference type="InterPro" id="IPR014722">
    <property type="entry name" value="Rib_uL2_dom2"/>
</dbReference>
<feature type="signal peptide" evidence="2">
    <location>
        <begin position="1"/>
        <end position="19"/>
    </location>
</feature>
<dbReference type="InterPro" id="IPR000876">
    <property type="entry name" value="Ribosomal_eS4"/>
</dbReference>
<dbReference type="GO" id="GO:0022627">
    <property type="term" value="C:cytosolic small ribosomal subunit"/>
    <property type="evidence" value="ECO:0007669"/>
    <property type="project" value="TreeGrafter"/>
</dbReference>
<protein>
    <submittedName>
        <fullName evidence="4">40s ribosomal protein s4</fullName>
    </submittedName>
</protein>
<dbReference type="InterPro" id="IPR032277">
    <property type="entry name" value="Ribosomal_eS4_C"/>
</dbReference>
<keyword evidence="4" id="KW-0689">Ribosomal protein</keyword>
<dbReference type="Gene3D" id="2.30.30.30">
    <property type="match status" value="1"/>
</dbReference>
<dbReference type="PANTHER" id="PTHR11581">
    <property type="entry name" value="30S/40S RIBOSOMAL PROTEIN S4"/>
    <property type="match status" value="1"/>
</dbReference>
<keyword evidence="2" id="KW-0732">Signal</keyword>
<comment type="caution">
    <text evidence="4">The sequence shown here is derived from an EMBL/GenBank/DDBJ whole genome shotgun (WGS) entry which is preliminary data.</text>
</comment>
<evidence type="ECO:0000256" key="1">
    <source>
        <dbReference type="SAM" id="MobiDB-lite"/>
    </source>
</evidence>
<dbReference type="InterPro" id="IPR041982">
    <property type="entry name" value="Ribosomal_eS4_KOW"/>
</dbReference>